<evidence type="ECO:0000313" key="2">
    <source>
        <dbReference type="EMBL" id="OLQ00529.1"/>
    </source>
</evidence>
<feature type="compositionally biased region" description="Acidic residues" evidence="1">
    <location>
        <begin position="410"/>
        <end position="419"/>
    </location>
</feature>
<dbReference type="Pfam" id="PF00300">
    <property type="entry name" value="His_Phos_1"/>
    <property type="match status" value="1"/>
</dbReference>
<reference evidence="2 3" key="1">
    <citation type="submission" date="2016-02" db="EMBL/GenBank/DDBJ databases">
        <title>Genome analysis of coral dinoflagellate symbionts highlights evolutionary adaptations to a symbiotic lifestyle.</title>
        <authorList>
            <person name="Aranda M."/>
            <person name="Li Y."/>
            <person name="Liew Y.J."/>
            <person name="Baumgarten S."/>
            <person name="Simakov O."/>
            <person name="Wilson M."/>
            <person name="Piel J."/>
            <person name="Ashoor H."/>
            <person name="Bougouffa S."/>
            <person name="Bajic V.B."/>
            <person name="Ryu T."/>
            <person name="Ravasi T."/>
            <person name="Bayer T."/>
            <person name="Micklem G."/>
            <person name="Kim H."/>
            <person name="Bhak J."/>
            <person name="Lajeunesse T.C."/>
            <person name="Voolstra C.R."/>
        </authorList>
    </citation>
    <scope>NUCLEOTIDE SEQUENCE [LARGE SCALE GENOMIC DNA]</scope>
    <source>
        <strain evidence="2 3">CCMP2467</strain>
    </source>
</reference>
<proteinExistence type="predicted"/>
<dbReference type="OrthoDB" id="445789at2759"/>
<dbReference type="Proteomes" id="UP000186817">
    <property type="component" value="Unassembled WGS sequence"/>
</dbReference>
<organism evidence="2 3">
    <name type="scientific">Symbiodinium microadriaticum</name>
    <name type="common">Dinoflagellate</name>
    <name type="synonym">Zooxanthella microadriatica</name>
    <dbReference type="NCBI Taxonomy" id="2951"/>
    <lineage>
        <taxon>Eukaryota</taxon>
        <taxon>Sar</taxon>
        <taxon>Alveolata</taxon>
        <taxon>Dinophyceae</taxon>
        <taxon>Suessiales</taxon>
        <taxon>Symbiodiniaceae</taxon>
        <taxon>Symbiodinium</taxon>
    </lineage>
</organism>
<feature type="compositionally biased region" description="Basic and acidic residues" evidence="1">
    <location>
        <begin position="546"/>
        <end position="557"/>
    </location>
</feature>
<feature type="region of interest" description="Disordered" evidence="1">
    <location>
        <begin position="186"/>
        <end position="369"/>
    </location>
</feature>
<dbReference type="EMBL" id="LSRX01000324">
    <property type="protein sequence ID" value="OLQ00529.1"/>
    <property type="molecule type" value="Genomic_DNA"/>
</dbReference>
<evidence type="ECO:0000313" key="3">
    <source>
        <dbReference type="Proteomes" id="UP000186817"/>
    </source>
</evidence>
<feature type="compositionally biased region" description="Low complexity" evidence="1">
    <location>
        <begin position="336"/>
        <end position="361"/>
    </location>
</feature>
<evidence type="ECO:0000256" key="1">
    <source>
        <dbReference type="SAM" id="MobiDB-lite"/>
    </source>
</evidence>
<comment type="caution">
    <text evidence="2">The sequence shown here is derived from an EMBL/GenBank/DDBJ whole genome shotgun (WGS) entry which is preliminary data.</text>
</comment>
<feature type="region of interest" description="Disordered" evidence="1">
    <location>
        <begin position="91"/>
        <end position="151"/>
    </location>
</feature>
<keyword evidence="3" id="KW-1185">Reference proteome</keyword>
<dbReference type="InterPro" id="IPR013078">
    <property type="entry name" value="His_Pase_superF_clade-1"/>
</dbReference>
<feature type="compositionally biased region" description="Basic and acidic residues" evidence="1">
    <location>
        <begin position="213"/>
        <end position="224"/>
    </location>
</feature>
<sequence>MADSPLFQSPGPACRLLPPSQGPGSPYGESPLLPGWRPPDWQPTAVPAWQASWSTDHGLDFSRPGASKEDVDQPEFYEEEIDRFLRSLDVGSSTQSSGIAGATVSDALPPGPCQEPRGSESPPLLCRSDRLSPADALRQLPEEAFVPDSPPRLRCGRCGRRFAAPRLEVHEAICFATVVARSRKNLPETTTVAQPHPKAKSLPRKNSQPTTRSQRDTGRQKETAELCTPQRRPRPRGISSTPVLRQRRASRSSAGKLATEAPRPLSETSAKSNPEAEVQPKASTPPRKSSDAAVAEAAAQGRVSTELPARAKAAQSKEAAEEELSARPEELKASVPSIGGEPAPSSPEPISASPSSDAPSAVQSSTFWTEDSHLHSLRWERITRALCFSEELKRLEQLDSSAESSSSAGEELEVLDPADESQPAEVLSMEDRLEDSSPLSRRSPSLCWEHLARGLDFAEEAAEGPIKDPPEINMVLPAFPVVEPHEEELANSLFSTWVQRSSSCRVPPLVKEAAELCAEVDALLGDDCIGVAASAEAATQAPASFERPRYDPRKYYEPPEPAQDLSAPYEEEPESTQLADWLKRCADKVRQRQELRQGRTPEHSPECGCPAMWRLFLLLAGNLLVTGLRSEEAQSLSRRGTKRVRLLLVRHGLSCANIIGKYGANAYARMQHKSFHDPPLSDCGRVKTEAAAAILESQPVDYVISSSMSRAIETAWVQFGHRKVHVIPHIGEEHRGFAATAVKLGYGLGLIHDLDNTPLEEKDQLAMLRGYYPDIKVDYRLRNDTADKLHSSDWDAFEEFLAKRLLPELEAKNPKDSYTLGVGTHSLFLRYSIGRRAESTSILWKETRTERQKICVGEMPPDDKGHPGKPYNNQILEIFYDYNPATGLTLDPSSGCRTVGSTEDKRYGVEGMPKQLCQSDFALCVPVWQKQMEKPQSPVNKTAAAKGSRISGPGQCETFSMCDHFPQIHSVEQQWTDQWLNVNMDCMRTAATTCIALGRGSELPEYPDTSSPKVCECTR</sequence>
<protein>
    <submittedName>
        <fullName evidence="2">Uncharacterized protein</fullName>
    </submittedName>
</protein>
<accession>A0A1Q9DZG8</accession>
<gene>
    <name evidence="2" type="ORF">AK812_SmicGene16800</name>
</gene>
<feature type="region of interest" description="Disordered" evidence="1">
    <location>
        <begin position="1"/>
        <end position="44"/>
    </location>
</feature>
<feature type="region of interest" description="Disordered" evidence="1">
    <location>
        <begin position="398"/>
        <end position="442"/>
    </location>
</feature>
<dbReference type="InterPro" id="IPR029033">
    <property type="entry name" value="His_PPase_superfam"/>
</dbReference>
<dbReference type="CDD" id="cd07067">
    <property type="entry name" value="HP_PGM_like"/>
    <property type="match status" value="1"/>
</dbReference>
<dbReference type="Gene3D" id="3.40.50.1240">
    <property type="entry name" value="Phosphoglycerate mutase-like"/>
    <property type="match status" value="1"/>
</dbReference>
<dbReference type="AlphaFoldDB" id="A0A1Q9DZG8"/>
<feature type="compositionally biased region" description="Low complexity" evidence="1">
    <location>
        <begin position="398"/>
        <end position="409"/>
    </location>
</feature>
<feature type="region of interest" description="Disordered" evidence="1">
    <location>
        <begin position="540"/>
        <end position="569"/>
    </location>
</feature>
<dbReference type="SUPFAM" id="SSF53254">
    <property type="entry name" value="Phosphoglycerate mutase-like"/>
    <property type="match status" value="1"/>
</dbReference>
<name>A0A1Q9DZG8_SYMMI</name>